<dbReference type="Proteomes" id="UP000507470">
    <property type="component" value="Unassembled WGS sequence"/>
</dbReference>
<evidence type="ECO:0000313" key="1">
    <source>
        <dbReference type="EMBL" id="CAC5411694.1"/>
    </source>
</evidence>
<gene>
    <name evidence="1" type="ORF">MCOR_44750</name>
</gene>
<dbReference type="EMBL" id="CACVKT020007903">
    <property type="protein sequence ID" value="CAC5411694.1"/>
    <property type="molecule type" value="Genomic_DNA"/>
</dbReference>
<proteinExistence type="predicted"/>
<evidence type="ECO:0000313" key="2">
    <source>
        <dbReference type="Proteomes" id="UP000507470"/>
    </source>
</evidence>
<reference evidence="1 2" key="1">
    <citation type="submission" date="2020-06" db="EMBL/GenBank/DDBJ databases">
        <authorList>
            <person name="Li R."/>
            <person name="Bekaert M."/>
        </authorList>
    </citation>
    <scope>NUCLEOTIDE SEQUENCE [LARGE SCALE GENOMIC DNA]</scope>
    <source>
        <strain evidence="2">wild</strain>
    </source>
</reference>
<dbReference type="AlphaFoldDB" id="A0A6J8DWM6"/>
<accession>A0A6J8DWM6</accession>
<sequence length="297" mass="33173">MFIQKSFKTASAANVITIKQKFDRSKYQAINISSSLAALSPEMARPLTLSPAVDWSPLHTNIYIFLEFTCITVRFNIRPCYETRTGKSMLRYGSLYVMDKSTKNHRTKVMATEMIAKSTPLIKVHVLESNFYTLPSTELFAPPTKNPVILKKKGSLKPTIWVKKSSKISSTISKKPEKNIHQIIFKQHTISCTVVPSSPKTSSPIPSIPKTLVVSSSSLALSPIFTESFSPAMPPGLEGNNPGSWEFIAFQYEQVSNHTTVPSRAGLLDTRNMFTLPGTSPHNKIKDLSRTIMKNRY</sequence>
<organism evidence="1 2">
    <name type="scientific">Mytilus coruscus</name>
    <name type="common">Sea mussel</name>
    <dbReference type="NCBI Taxonomy" id="42192"/>
    <lineage>
        <taxon>Eukaryota</taxon>
        <taxon>Metazoa</taxon>
        <taxon>Spiralia</taxon>
        <taxon>Lophotrochozoa</taxon>
        <taxon>Mollusca</taxon>
        <taxon>Bivalvia</taxon>
        <taxon>Autobranchia</taxon>
        <taxon>Pteriomorphia</taxon>
        <taxon>Mytilida</taxon>
        <taxon>Mytiloidea</taxon>
        <taxon>Mytilidae</taxon>
        <taxon>Mytilinae</taxon>
        <taxon>Mytilus</taxon>
    </lineage>
</organism>
<name>A0A6J8DWM6_MYTCO</name>
<protein>
    <submittedName>
        <fullName evidence="1">Uncharacterized protein</fullName>
    </submittedName>
</protein>
<keyword evidence="2" id="KW-1185">Reference proteome</keyword>